<evidence type="ECO:0000313" key="1">
    <source>
        <dbReference type="EMBL" id="MCO6416034.1"/>
    </source>
</evidence>
<dbReference type="InterPro" id="IPR038287">
    <property type="entry name" value="Cse2_sf"/>
</dbReference>
<dbReference type="NCBIfam" id="TIGR02548">
    <property type="entry name" value="casB_cse2"/>
    <property type="match status" value="1"/>
</dbReference>
<proteinExistence type="predicted"/>
<dbReference type="EMBL" id="JAFIRR010000043">
    <property type="protein sequence ID" value="MCO6416034.1"/>
    <property type="molecule type" value="Genomic_DNA"/>
</dbReference>
<gene>
    <name evidence="1" type="ORF">JYK14_07600</name>
</gene>
<name>A0ABT1D285_9PROT</name>
<dbReference type="Proteomes" id="UP001523392">
    <property type="component" value="Unassembled WGS sequence"/>
</dbReference>
<accession>A0ABT1D285</accession>
<sequence>MTPPDPSAAPPDAAEALRAIARRLADPHLGPGPRAALRRLDPAGNLAVPALQRLLADLPERWLQDGGERAWALLIHSLALAAPDLHRGGPPLGAALYTAGYSEGRLTRLLQARPTELLVVLPRMVRFLVAKGRKLDPDALRHLVLSAFRGQAAASEEARTAIARAYYRAEAAAETAARTQAPEDATA</sequence>
<reference evidence="1 2" key="1">
    <citation type="submission" date="2021-12" db="EMBL/GenBank/DDBJ databases">
        <title>Siccirubricoccus leaddurans sp. nov., a high concentration Zn2+ tolerance bacterium.</title>
        <authorList>
            <person name="Cao Y."/>
        </authorList>
    </citation>
    <scope>NUCLEOTIDE SEQUENCE [LARGE SCALE GENOMIC DNA]</scope>
    <source>
        <strain evidence="1 2">KC 17139</strain>
    </source>
</reference>
<keyword evidence="2" id="KW-1185">Reference proteome</keyword>
<dbReference type="InterPro" id="IPR013382">
    <property type="entry name" value="CRISPR-assoc_prot_Cse2"/>
</dbReference>
<dbReference type="RefSeq" id="WP_252952642.1">
    <property type="nucleotide sequence ID" value="NZ_JAFIRR010000043.1"/>
</dbReference>
<dbReference type="Gene3D" id="1.10.520.40">
    <property type="entry name" value="CRISPR-associated protein Cse2"/>
    <property type="match status" value="1"/>
</dbReference>
<comment type="caution">
    <text evidence="1">The sequence shown here is derived from an EMBL/GenBank/DDBJ whole genome shotgun (WGS) entry which is preliminary data.</text>
</comment>
<organism evidence="1 2">
    <name type="scientific">Siccirubricoccus soli</name>
    <dbReference type="NCBI Taxonomy" id="2899147"/>
    <lineage>
        <taxon>Bacteria</taxon>
        <taxon>Pseudomonadati</taxon>
        <taxon>Pseudomonadota</taxon>
        <taxon>Alphaproteobacteria</taxon>
        <taxon>Acetobacterales</taxon>
        <taxon>Roseomonadaceae</taxon>
        <taxon>Siccirubricoccus</taxon>
    </lineage>
</organism>
<dbReference type="Pfam" id="PF09485">
    <property type="entry name" value="CRISPR_Cse2"/>
    <property type="match status" value="1"/>
</dbReference>
<protein>
    <submittedName>
        <fullName evidence="1">Type I-E CRISPR-associated protein Cse2/CasB</fullName>
    </submittedName>
</protein>
<evidence type="ECO:0000313" key="2">
    <source>
        <dbReference type="Proteomes" id="UP001523392"/>
    </source>
</evidence>